<reference evidence="3" key="1">
    <citation type="submission" date="2015-12" db="EMBL/GenBank/DDBJ databases">
        <title>De novo transcriptome assembly of four potential Pierce s Disease insect vectors from Arizona vineyards.</title>
        <authorList>
            <person name="Tassone E.E."/>
        </authorList>
    </citation>
    <scope>NUCLEOTIDE SEQUENCE</scope>
</reference>
<feature type="region of interest" description="Disordered" evidence="1">
    <location>
        <begin position="99"/>
        <end position="118"/>
    </location>
</feature>
<evidence type="ECO:0000313" key="3">
    <source>
        <dbReference type="EMBL" id="JAS16639.1"/>
    </source>
</evidence>
<dbReference type="Pfam" id="PF18701">
    <property type="entry name" value="DUF5641"/>
    <property type="match status" value="1"/>
</dbReference>
<name>A0A1B6CSX7_9HEMI</name>
<organism evidence="3">
    <name type="scientific">Clastoptera arizonana</name>
    <name type="common">Arizona spittle bug</name>
    <dbReference type="NCBI Taxonomy" id="38151"/>
    <lineage>
        <taxon>Eukaryota</taxon>
        <taxon>Metazoa</taxon>
        <taxon>Ecdysozoa</taxon>
        <taxon>Arthropoda</taxon>
        <taxon>Hexapoda</taxon>
        <taxon>Insecta</taxon>
        <taxon>Pterygota</taxon>
        <taxon>Neoptera</taxon>
        <taxon>Paraneoptera</taxon>
        <taxon>Hemiptera</taxon>
        <taxon>Auchenorrhyncha</taxon>
        <taxon>Cercopoidea</taxon>
        <taxon>Clastopteridae</taxon>
        <taxon>Clastoptera</taxon>
    </lineage>
</organism>
<dbReference type="InterPro" id="IPR040676">
    <property type="entry name" value="DUF5641"/>
</dbReference>
<evidence type="ECO:0000256" key="1">
    <source>
        <dbReference type="SAM" id="MobiDB-lite"/>
    </source>
</evidence>
<accession>A0A1B6CSX7</accession>
<sequence length="163" mass="18467">NPADIPSRSLTPGELLNNTLWWNEPPWLQELDNTWPLQQADIIFNLPEMKLVKPTSALVCEINHPYSLLDPSNFSTLRRLKATTAYCYRFINNSSSDNKQVDLDRRQQPTTRAASRNKGWKPTAIIMDLHPGADGKSRVATVRTPTGVYKRAINKLCPLPIDN</sequence>
<evidence type="ECO:0000259" key="2">
    <source>
        <dbReference type="Pfam" id="PF18701"/>
    </source>
</evidence>
<dbReference type="AlphaFoldDB" id="A0A1B6CSX7"/>
<dbReference type="EMBL" id="GEDC01020659">
    <property type="protein sequence ID" value="JAS16639.1"/>
    <property type="molecule type" value="Transcribed_RNA"/>
</dbReference>
<feature type="domain" description="DUF5641" evidence="2">
    <location>
        <begin position="119"/>
        <end position="159"/>
    </location>
</feature>
<proteinExistence type="predicted"/>
<gene>
    <name evidence="3" type="ORF">g.43628</name>
</gene>
<protein>
    <recommendedName>
        <fullName evidence="2">DUF5641 domain-containing protein</fullName>
    </recommendedName>
</protein>
<feature type="non-terminal residue" evidence="3">
    <location>
        <position position="1"/>
    </location>
</feature>